<reference evidence="3" key="1">
    <citation type="journal article" date="2019" name="Int. J. Syst. Evol. Microbiol.">
        <title>The Global Catalogue of Microorganisms (GCM) 10K type strain sequencing project: providing services to taxonomists for standard genome sequencing and annotation.</title>
        <authorList>
            <consortium name="The Broad Institute Genomics Platform"/>
            <consortium name="The Broad Institute Genome Sequencing Center for Infectious Disease"/>
            <person name="Wu L."/>
            <person name="Ma J."/>
        </authorList>
    </citation>
    <scope>NUCLEOTIDE SEQUENCE [LARGE SCALE GENOMIC DNA]</scope>
    <source>
        <strain evidence="3">JCM 18274</strain>
    </source>
</reference>
<dbReference type="RefSeq" id="WP_345272916.1">
    <property type="nucleotide sequence ID" value="NZ_BAABJH010000001.1"/>
</dbReference>
<proteinExistence type="predicted"/>
<sequence length="107" mass="12672">MKFEDKLRQLVKTKYDKLSDLAEKFDMNYSQLSQYMNGKKISIEFLTKIIQEFPNADLNWLLRDVDDLHDSVKENSESYKAILNNEQIINKIEILLDDLKSQLAKEE</sequence>
<evidence type="ECO:0000259" key="1">
    <source>
        <dbReference type="PROSITE" id="PS50943"/>
    </source>
</evidence>
<keyword evidence="3" id="KW-1185">Reference proteome</keyword>
<feature type="domain" description="HTH cro/C1-type" evidence="1">
    <location>
        <begin position="7"/>
        <end position="61"/>
    </location>
</feature>
<dbReference type="EMBL" id="BAABJH010000001">
    <property type="protein sequence ID" value="GAA4887979.1"/>
    <property type="molecule type" value="Genomic_DNA"/>
</dbReference>
<dbReference type="Gene3D" id="1.10.260.40">
    <property type="entry name" value="lambda repressor-like DNA-binding domains"/>
    <property type="match status" value="1"/>
</dbReference>
<dbReference type="CDD" id="cd00093">
    <property type="entry name" value="HTH_XRE"/>
    <property type="match status" value="1"/>
</dbReference>
<evidence type="ECO:0000313" key="3">
    <source>
        <dbReference type="Proteomes" id="UP001500433"/>
    </source>
</evidence>
<organism evidence="2 3">
    <name type="scientific">Flaviramulus aquimarinus</name>
    <dbReference type="NCBI Taxonomy" id="1170456"/>
    <lineage>
        <taxon>Bacteria</taxon>
        <taxon>Pseudomonadati</taxon>
        <taxon>Bacteroidota</taxon>
        <taxon>Flavobacteriia</taxon>
        <taxon>Flavobacteriales</taxon>
        <taxon>Flavobacteriaceae</taxon>
        <taxon>Flaviramulus</taxon>
    </lineage>
</organism>
<accession>A0ABP9EVC1</accession>
<evidence type="ECO:0000313" key="2">
    <source>
        <dbReference type="EMBL" id="GAA4887979.1"/>
    </source>
</evidence>
<comment type="caution">
    <text evidence="2">The sequence shown here is derived from an EMBL/GenBank/DDBJ whole genome shotgun (WGS) entry which is preliminary data.</text>
</comment>
<name>A0ABP9EVC1_9FLAO</name>
<gene>
    <name evidence="2" type="ORF">GCM10023311_09800</name>
</gene>
<dbReference type="PROSITE" id="PS50943">
    <property type="entry name" value="HTH_CROC1"/>
    <property type="match status" value="1"/>
</dbReference>
<dbReference type="SUPFAM" id="SSF47413">
    <property type="entry name" value="lambda repressor-like DNA-binding domains"/>
    <property type="match status" value="1"/>
</dbReference>
<dbReference type="InterPro" id="IPR001387">
    <property type="entry name" value="Cro/C1-type_HTH"/>
</dbReference>
<dbReference type="InterPro" id="IPR010982">
    <property type="entry name" value="Lambda_DNA-bd_dom_sf"/>
</dbReference>
<protein>
    <recommendedName>
        <fullName evidence="1">HTH cro/C1-type domain-containing protein</fullName>
    </recommendedName>
</protein>
<dbReference type="Proteomes" id="UP001500433">
    <property type="component" value="Unassembled WGS sequence"/>
</dbReference>